<dbReference type="GO" id="GO:0005829">
    <property type="term" value="C:cytosol"/>
    <property type="evidence" value="ECO:0007669"/>
    <property type="project" value="TreeGrafter"/>
</dbReference>
<evidence type="ECO:0000256" key="3">
    <source>
        <dbReference type="ARBA" id="ARBA00022676"/>
    </source>
</evidence>
<dbReference type="SUPFAM" id="SSF52418">
    <property type="entry name" value="Nucleoside phosphorylase/phosphoribosyltransferase catalytic domain"/>
    <property type="match status" value="1"/>
</dbReference>
<dbReference type="InterPro" id="IPR035902">
    <property type="entry name" value="Nuc_phospho_transferase"/>
</dbReference>
<protein>
    <submittedName>
        <fullName evidence="6">Thymidine phosphorylase</fullName>
    </submittedName>
</protein>
<dbReference type="SUPFAM" id="SSF47648">
    <property type="entry name" value="Nucleoside phosphorylase/phosphoribosyltransferase N-terminal domain"/>
    <property type="match status" value="1"/>
</dbReference>
<dbReference type="SMART" id="SM00941">
    <property type="entry name" value="PYNP_C"/>
    <property type="match status" value="1"/>
</dbReference>
<dbReference type="GO" id="GO:0006206">
    <property type="term" value="P:pyrimidine nucleobase metabolic process"/>
    <property type="evidence" value="ECO:0007669"/>
    <property type="project" value="InterPro"/>
</dbReference>
<dbReference type="GO" id="GO:0006213">
    <property type="term" value="P:pyrimidine nucleoside metabolic process"/>
    <property type="evidence" value="ECO:0007669"/>
    <property type="project" value="InterPro"/>
</dbReference>
<evidence type="ECO:0000259" key="5">
    <source>
        <dbReference type="SMART" id="SM00941"/>
    </source>
</evidence>
<dbReference type="PANTHER" id="PTHR10515">
    <property type="entry name" value="THYMIDINE PHOSPHORYLASE"/>
    <property type="match status" value="1"/>
</dbReference>
<keyword evidence="4" id="KW-0808">Transferase</keyword>
<dbReference type="GO" id="GO:0009032">
    <property type="term" value="F:thymidine phosphorylase activity"/>
    <property type="evidence" value="ECO:0007669"/>
    <property type="project" value="TreeGrafter"/>
</dbReference>
<dbReference type="InterPro" id="IPR017459">
    <property type="entry name" value="Glycosyl_Trfase_fam3_N_dom"/>
</dbReference>
<organism evidence="6 7">
    <name type="scientific">Marinitoga hydrogenitolerans (strain DSM 16785 / JCM 12826 / AT1271)</name>
    <dbReference type="NCBI Taxonomy" id="1122195"/>
    <lineage>
        <taxon>Bacteria</taxon>
        <taxon>Thermotogati</taxon>
        <taxon>Thermotogota</taxon>
        <taxon>Thermotogae</taxon>
        <taxon>Petrotogales</taxon>
        <taxon>Petrotogaceae</taxon>
        <taxon>Marinitoga</taxon>
    </lineage>
</organism>
<dbReference type="PROSITE" id="PS00647">
    <property type="entry name" value="THYMID_PHOSPHORYLASE"/>
    <property type="match status" value="1"/>
</dbReference>
<dbReference type="AlphaFoldDB" id="A0A1M4X175"/>
<dbReference type="InterPro" id="IPR013102">
    <property type="entry name" value="PYNP_C"/>
</dbReference>
<keyword evidence="3" id="KW-0328">Glycosyltransferase</keyword>
<dbReference type="NCBIfam" id="TIGR02644">
    <property type="entry name" value="Y_phosphoryl"/>
    <property type="match status" value="1"/>
</dbReference>
<dbReference type="Pfam" id="PF02885">
    <property type="entry name" value="Glycos_trans_3N"/>
    <property type="match status" value="1"/>
</dbReference>
<keyword evidence="7" id="KW-1185">Reference proteome</keyword>
<dbReference type="InterPro" id="IPR036566">
    <property type="entry name" value="PYNP-like_C_sf"/>
</dbReference>
<dbReference type="InterPro" id="IPR000312">
    <property type="entry name" value="Glycosyl_Trfase_fam3"/>
</dbReference>
<accession>A0A1M4X175</accession>
<dbReference type="InterPro" id="IPR018090">
    <property type="entry name" value="Pyrmidine_PPas_bac/euk"/>
</dbReference>
<dbReference type="Gene3D" id="3.40.1030.10">
    <property type="entry name" value="Nucleoside phosphorylase/phosphoribosyltransferase catalytic domain"/>
    <property type="match status" value="1"/>
</dbReference>
<evidence type="ECO:0000256" key="4">
    <source>
        <dbReference type="ARBA" id="ARBA00022679"/>
    </source>
</evidence>
<sequence>MRPVDIIYKKRNGEINTKEEIEFMINGYVNGQVPDYQISAWLMAIFFNGMTKEERYHLTMVMRDSGDTIDLSGIKGIKIDKHSTGGVGDKTTLAVGPLVASAGLKVSKLSGRGLGHTGGTIDKLESIPGFKTAISKDEFFKIANEVGMVVAGQTGNIAPADKKIYALRDVTATVDEISLISASIMSKKLAVQSDGIVLDVKTGSGAFMKNIPDAVELAKSMVEIAELNNRKIIALVTNMDQPLGDNIGNSLEVLEAIETLKGKGPKDFTDLCVELGANMLDLSGLYTYEEAKEILNKNIENGKALDIMKMWIKAQGGDERVVDNPEEILPISEKIVEFKAEKDGFVSHIDTEKVGIASMVLGAGRKRKEDEIDFSVGIKVLKKLGAKISKGDTIAKLYISEKSNVEEAIELLKEAYEISKNPPKEEKMKLIYEKIVGGK</sequence>
<evidence type="ECO:0000313" key="7">
    <source>
        <dbReference type="Proteomes" id="UP000184334"/>
    </source>
</evidence>
<proteinExistence type="inferred from homology"/>
<comment type="subunit">
    <text evidence="2">Homodimer.</text>
</comment>
<dbReference type="PIRSF" id="PIRSF000478">
    <property type="entry name" value="TP_PyNP"/>
    <property type="match status" value="1"/>
</dbReference>
<dbReference type="InterPro" id="IPR000053">
    <property type="entry name" value="Thymidine/pyrmidine_PPase"/>
</dbReference>
<evidence type="ECO:0000256" key="2">
    <source>
        <dbReference type="ARBA" id="ARBA00011738"/>
    </source>
</evidence>
<dbReference type="Proteomes" id="UP000184334">
    <property type="component" value="Unassembled WGS sequence"/>
</dbReference>
<gene>
    <name evidence="6" type="ORF">SAMN02745164_01311</name>
</gene>
<dbReference type="Pfam" id="PF00591">
    <property type="entry name" value="Glycos_transf_3"/>
    <property type="match status" value="1"/>
</dbReference>
<dbReference type="InterPro" id="IPR036320">
    <property type="entry name" value="Glycosyl_Trfase_fam3_N_dom_sf"/>
</dbReference>
<dbReference type="EMBL" id="FQUI01000019">
    <property type="protein sequence ID" value="SHE87073.1"/>
    <property type="molecule type" value="Genomic_DNA"/>
</dbReference>
<dbReference type="Gene3D" id="3.90.1170.30">
    <property type="entry name" value="Pyrimidine nucleoside phosphorylase-like, C-terminal domain"/>
    <property type="match status" value="1"/>
</dbReference>
<dbReference type="InterPro" id="IPR017872">
    <property type="entry name" value="Pyrmidine_PPase_CS"/>
</dbReference>
<feature type="domain" description="Pyrimidine nucleoside phosphorylase C-terminal" evidence="5">
    <location>
        <begin position="345"/>
        <end position="419"/>
    </location>
</feature>
<dbReference type="PANTHER" id="PTHR10515:SF0">
    <property type="entry name" value="THYMIDINE PHOSPHORYLASE"/>
    <property type="match status" value="1"/>
</dbReference>
<dbReference type="RefSeq" id="WP_072864703.1">
    <property type="nucleotide sequence ID" value="NZ_FQUI01000019.1"/>
</dbReference>
<dbReference type="OrthoDB" id="9763887at2"/>
<dbReference type="Pfam" id="PF07831">
    <property type="entry name" value="PYNP_C"/>
    <property type="match status" value="1"/>
</dbReference>
<dbReference type="STRING" id="1122195.SAMN02745164_01311"/>
<comment type="similarity">
    <text evidence="1">Belongs to the thymidine/pyrimidine-nucleoside phosphorylase family.</text>
</comment>
<dbReference type="FunFam" id="3.40.1030.10:FF:000003">
    <property type="entry name" value="Pyrimidine-nucleoside phosphorylase"/>
    <property type="match status" value="1"/>
</dbReference>
<dbReference type="Gene3D" id="1.20.970.10">
    <property type="entry name" value="Transferase, Pyrimidine Nucleoside Phosphorylase, Chain C"/>
    <property type="match status" value="1"/>
</dbReference>
<dbReference type="GO" id="GO:0004645">
    <property type="term" value="F:1,4-alpha-oligoglucan phosphorylase activity"/>
    <property type="evidence" value="ECO:0007669"/>
    <property type="project" value="InterPro"/>
</dbReference>
<reference evidence="6" key="1">
    <citation type="submission" date="2016-11" db="EMBL/GenBank/DDBJ databases">
        <authorList>
            <person name="Varghese N."/>
            <person name="Submissions S."/>
        </authorList>
    </citation>
    <scope>NUCLEOTIDE SEQUENCE [LARGE SCALE GENOMIC DNA]</scope>
    <source>
        <strain evidence="6">DSM 16785</strain>
    </source>
</reference>
<evidence type="ECO:0000313" key="6">
    <source>
        <dbReference type="EMBL" id="SHE87073.1"/>
    </source>
</evidence>
<dbReference type="SUPFAM" id="SSF54680">
    <property type="entry name" value="Pyrimidine nucleoside phosphorylase C-terminal domain"/>
    <property type="match status" value="1"/>
</dbReference>
<dbReference type="NCBIfam" id="NF004490">
    <property type="entry name" value="PRK05820.1"/>
    <property type="match status" value="1"/>
</dbReference>
<comment type="caution">
    <text evidence="6">The sequence shown here is derived from an EMBL/GenBank/DDBJ whole genome shotgun (WGS) entry which is preliminary data.</text>
</comment>
<name>A0A1M4X175_MARH1</name>
<evidence type="ECO:0000256" key="1">
    <source>
        <dbReference type="ARBA" id="ARBA00006915"/>
    </source>
</evidence>